<evidence type="ECO:0000256" key="1">
    <source>
        <dbReference type="SAM" id="MobiDB-lite"/>
    </source>
</evidence>
<dbReference type="InterPro" id="IPR029058">
    <property type="entry name" value="AB_hydrolase_fold"/>
</dbReference>
<dbReference type="STRING" id="1330021.A0A367L737"/>
<organism evidence="2 3">
    <name type="scientific">Ophiocordyceps polyrhachis-furcata BCC 54312</name>
    <dbReference type="NCBI Taxonomy" id="1330021"/>
    <lineage>
        <taxon>Eukaryota</taxon>
        <taxon>Fungi</taxon>
        <taxon>Dikarya</taxon>
        <taxon>Ascomycota</taxon>
        <taxon>Pezizomycotina</taxon>
        <taxon>Sordariomycetes</taxon>
        <taxon>Hypocreomycetidae</taxon>
        <taxon>Hypocreales</taxon>
        <taxon>Ophiocordycipitaceae</taxon>
        <taxon>Ophiocordyceps</taxon>
    </lineage>
</organism>
<gene>
    <name evidence="2" type="ORF">L249_8533</name>
</gene>
<accession>A0A367L737</accession>
<protein>
    <recommendedName>
        <fullName evidence="4">Alpha/beta hydrolase fold-3 domain-containing protein</fullName>
    </recommendedName>
</protein>
<sequence>MPSRRRPLLLFRRPPSPPPPPPPLPRLRLRALSSRCGPERVDVRCGSAGHVSVHLFNGAHDARNRHALVIHLPSSPTVDDAAAPLPAFLQHLPVAQINYRWGGADSRALHWPTPVHETSFAYAWLHANLAPPSNGGRDMFVFGSHLGASLAASLALTETHDDAKFGIRGLVAYNGIYNWTMFMPEHRINKLASKTSPSVQKLQSRLPSLFRRPSDLLDPFASPSLFFHGPGLLAPRWFASDDDNTVWDQDEQAATVSLKPPRKSMTVFPPPKSSLRIPETFLLHHDGDGTKAVGHSLRSQARELALLMRRSIVESEKRATVEWDEKEDVDVADEEAQMRVQAVDAGPLADDAGFMALDWMRERTDAM</sequence>
<proteinExistence type="predicted"/>
<feature type="compositionally biased region" description="Pro residues" evidence="1">
    <location>
        <begin position="14"/>
        <end position="25"/>
    </location>
</feature>
<name>A0A367L737_9HYPO</name>
<dbReference type="SUPFAM" id="SSF53474">
    <property type="entry name" value="alpha/beta-Hydrolases"/>
    <property type="match status" value="1"/>
</dbReference>
<dbReference type="OrthoDB" id="5396420at2759"/>
<reference evidence="2 3" key="1">
    <citation type="journal article" date="2015" name="BMC Genomics">
        <title>Insights from the genome of Ophiocordyceps polyrhachis-furcata to pathogenicity and host specificity in insect fungi.</title>
        <authorList>
            <person name="Wichadakul D."/>
            <person name="Kobmoo N."/>
            <person name="Ingsriswang S."/>
            <person name="Tangphatsornruang S."/>
            <person name="Chantasingh D."/>
            <person name="Luangsa-ard J.J."/>
            <person name="Eurwilaichitr L."/>
        </authorList>
    </citation>
    <scope>NUCLEOTIDE SEQUENCE [LARGE SCALE GENOMIC DNA]</scope>
    <source>
        <strain evidence="2 3">BCC 54312</strain>
    </source>
</reference>
<dbReference type="Proteomes" id="UP000253664">
    <property type="component" value="Unassembled WGS sequence"/>
</dbReference>
<evidence type="ECO:0008006" key="4">
    <source>
        <dbReference type="Google" id="ProtNLM"/>
    </source>
</evidence>
<keyword evidence="3" id="KW-1185">Reference proteome</keyword>
<feature type="region of interest" description="Disordered" evidence="1">
    <location>
        <begin position="1"/>
        <end position="26"/>
    </location>
</feature>
<dbReference type="EMBL" id="LKCN02000013">
    <property type="protein sequence ID" value="RCI10235.1"/>
    <property type="molecule type" value="Genomic_DNA"/>
</dbReference>
<dbReference type="AlphaFoldDB" id="A0A367L737"/>
<evidence type="ECO:0000313" key="2">
    <source>
        <dbReference type="EMBL" id="RCI10235.1"/>
    </source>
</evidence>
<evidence type="ECO:0000313" key="3">
    <source>
        <dbReference type="Proteomes" id="UP000253664"/>
    </source>
</evidence>
<dbReference type="Gene3D" id="3.40.50.1820">
    <property type="entry name" value="alpha/beta hydrolase"/>
    <property type="match status" value="1"/>
</dbReference>
<comment type="caution">
    <text evidence="2">The sequence shown here is derived from an EMBL/GenBank/DDBJ whole genome shotgun (WGS) entry which is preliminary data.</text>
</comment>